<dbReference type="InterPro" id="IPR036249">
    <property type="entry name" value="Thioredoxin-like_sf"/>
</dbReference>
<sequence length="203" mass="22365">MVSVVEYFFALNSPWSYLGSARLAAIAAKRGAQVAVRPIKLGAVFSETGGVPLAKRSSERQAYRLVELQRWSRYLDLPLILEPRYFPADETAAAHLVIAAESAGFDALALAGAIGAALWNRNQNIADWAVLDETSLELGIDVEDLRQRFSPEELSRTHDANTRAALDKGIFGVPAYVLNGEVFWGQDRLDFLDRALASIRNDM</sequence>
<feature type="domain" description="DSBA-like thioredoxin" evidence="3">
    <location>
        <begin position="5"/>
        <end position="197"/>
    </location>
</feature>
<dbReference type="SUPFAM" id="SSF52833">
    <property type="entry name" value="Thioredoxin-like"/>
    <property type="match status" value="1"/>
</dbReference>
<dbReference type="InterPro" id="IPR014440">
    <property type="entry name" value="HCCAis_GSTk"/>
</dbReference>
<dbReference type="EMBL" id="PIUM01000004">
    <property type="protein sequence ID" value="PKU25547.1"/>
    <property type="molecule type" value="Genomic_DNA"/>
</dbReference>
<dbReference type="Pfam" id="PF01323">
    <property type="entry name" value="DSBA"/>
    <property type="match status" value="1"/>
</dbReference>
<dbReference type="InterPro" id="IPR051924">
    <property type="entry name" value="GST_Kappa/NadH"/>
</dbReference>
<dbReference type="Gene3D" id="3.40.30.10">
    <property type="entry name" value="Glutaredoxin"/>
    <property type="match status" value="1"/>
</dbReference>
<dbReference type="OrthoDB" id="5244108at2"/>
<dbReference type="PANTHER" id="PTHR42943:SF13">
    <property type="entry name" value="GLUTATHIONE S-TRANSFERASE KAPPA-RELATED"/>
    <property type="match status" value="1"/>
</dbReference>
<gene>
    <name evidence="4" type="ORF">CWS72_05635</name>
</gene>
<organism evidence="4 5">
    <name type="scientific">Telmatospirillum siberiense</name>
    <dbReference type="NCBI Taxonomy" id="382514"/>
    <lineage>
        <taxon>Bacteria</taxon>
        <taxon>Pseudomonadati</taxon>
        <taxon>Pseudomonadota</taxon>
        <taxon>Alphaproteobacteria</taxon>
        <taxon>Rhodospirillales</taxon>
        <taxon>Rhodospirillaceae</taxon>
        <taxon>Telmatospirillum</taxon>
    </lineage>
</organism>
<dbReference type="RefSeq" id="WP_101249602.1">
    <property type="nucleotide sequence ID" value="NZ_PIUM01000004.1"/>
</dbReference>
<comment type="caution">
    <text evidence="4">The sequence shown here is derived from an EMBL/GenBank/DDBJ whole genome shotgun (WGS) entry which is preliminary data.</text>
</comment>
<dbReference type="Proteomes" id="UP000233293">
    <property type="component" value="Unassembled WGS sequence"/>
</dbReference>
<reference evidence="5" key="1">
    <citation type="submission" date="2017-12" db="EMBL/GenBank/DDBJ databases">
        <title>Draft genome sequence of Telmatospirillum siberiense 26-4b1T, an acidotolerant peatland alphaproteobacterium potentially involved in sulfur cycling.</title>
        <authorList>
            <person name="Hausmann B."/>
            <person name="Pjevac P."/>
            <person name="Schreck K."/>
            <person name="Herbold C.W."/>
            <person name="Daims H."/>
            <person name="Wagner M."/>
            <person name="Pester M."/>
            <person name="Loy A."/>
        </authorList>
    </citation>
    <scope>NUCLEOTIDE SEQUENCE [LARGE SCALE GENOMIC DNA]</scope>
    <source>
        <strain evidence="5">26-4b1</strain>
    </source>
</reference>
<dbReference type="AlphaFoldDB" id="A0A2N3PYQ7"/>
<dbReference type="GO" id="GO:1901170">
    <property type="term" value="P:naphthalene catabolic process"/>
    <property type="evidence" value="ECO:0007669"/>
    <property type="project" value="InterPro"/>
</dbReference>
<dbReference type="GO" id="GO:0004602">
    <property type="term" value="F:glutathione peroxidase activity"/>
    <property type="evidence" value="ECO:0007669"/>
    <property type="project" value="TreeGrafter"/>
</dbReference>
<accession>A0A2N3PYQ7</accession>
<dbReference type="PANTHER" id="PTHR42943">
    <property type="entry name" value="GLUTATHIONE S-TRANSFERASE KAPPA"/>
    <property type="match status" value="1"/>
</dbReference>
<dbReference type="EC" id="5.99.1.4" evidence="1"/>
<comment type="catalytic activity">
    <reaction evidence="1">
        <text>2-hydroxychromene-2-carboxylate = (3E)-4-(2-hydroxyphenyl)-2-oxobut-3-enoate</text>
        <dbReference type="Rhea" id="RHEA:27401"/>
        <dbReference type="ChEBI" id="CHEBI:59350"/>
        <dbReference type="ChEBI" id="CHEBI:59353"/>
        <dbReference type="EC" id="5.99.1.4"/>
    </reaction>
</comment>
<evidence type="ECO:0000313" key="5">
    <source>
        <dbReference type="Proteomes" id="UP000233293"/>
    </source>
</evidence>
<name>A0A2N3PYQ7_9PROT</name>
<comment type="similarity">
    <text evidence="1">Belongs to the GST superfamily. NadH family.</text>
</comment>
<dbReference type="PIRSF" id="PIRSF006386">
    <property type="entry name" value="HCCAis_GSTk"/>
    <property type="match status" value="1"/>
</dbReference>
<feature type="active site" description="Nucleophile" evidence="2">
    <location>
        <position position="13"/>
    </location>
</feature>
<protein>
    <recommendedName>
        <fullName evidence="1">2-hydroxychromene-2-carboxylate isomerase</fullName>
        <ecNumber evidence="1">5.99.1.4</ecNumber>
    </recommendedName>
</protein>
<dbReference type="InterPro" id="IPR001853">
    <property type="entry name" value="DSBA-like_thioredoxin_dom"/>
</dbReference>
<evidence type="ECO:0000256" key="1">
    <source>
        <dbReference type="PIRNR" id="PIRNR006386"/>
    </source>
</evidence>
<evidence type="ECO:0000259" key="3">
    <source>
        <dbReference type="Pfam" id="PF01323"/>
    </source>
</evidence>
<keyword evidence="1 4" id="KW-0413">Isomerase</keyword>
<dbReference type="GO" id="GO:0006749">
    <property type="term" value="P:glutathione metabolic process"/>
    <property type="evidence" value="ECO:0007669"/>
    <property type="project" value="TreeGrafter"/>
</dbReference>
<keyword evidence="5" id="KW-1185">Reference proteome</keyword>
<dbReference type="GO" id="GO:0018845">
    <property type="term" value="F:2-hydroxychromene-2-carboxylate isomerase activity"/>
    <property type="evidence" value="ECO:0007669"/>
    <property type="project" value="UniProtKB-UniRule"/>
</dbReference>
<dbReference type="InterPro" id="IPR044087">
    <property type="entry name" value="NahD-like"/>
</dbReference>
<dbReference type="CDD" id="cd03022">
    <property type="entry name" value="DsbA_HCCA_Iso"/>
    <property type="match status" value="1"/>
</dbReference>
<dbReference type="GO" id="GO:0004364">
    <property type="term" value="F:glutathione transferase activity"/>
    <property type="evidence" value="ECO:0007669"/>
    <property type="project" value="TreeGrafter"/>
</dbReference>
<evidence type="ECO:0000256" key="2">
    <source>
        <dbReference type="PIRSR" id="PIRSR006386-1"/>
    </source>
</evidence>
<evidence type="ECO:0000313" key="4">
    <source>
        <dbReference type="EMBL" id="PKU25547.1"/>
    </source>
</evidence>
<proteinExistence type="inferred from homology"/>